<evidence type="ECO:0000313" key="2">
    <source>
        <dbReference type="Proteomes" id="UP000585474"/>
    </source>
</evidence>
<dbReference type="AlphaFoldDB" id="A0A7J0F2N6"/>
<evidence type="ECO:0000313" key="1">
    <source>
        <dbReference type="EMBL" id="GFY92965.1"/>
    </source>
</evidence>
<dbReference type="OrthoDB" id="1938625at2759"/>
<name>A0A7J0F2N6_9ERIC</name>
<evidence type="ECO:0008006" key="3">
    <source>
        <dbReference type="Google" id="ProtNLM"/>
    </source>
</evidence>
<protein>
    <recommendedName>
        <fullName evidence="3">RNA-directed DNA polymerase (Reverse transcriptase)-related family protein</fullName>
    </recommendedName>
</protein>
<keyword evidence="2" id="KW-1185">Reference proteome</keyword>
<sequence length="216" mass="24410">MEIIKAITSFSQGSFPFRYLGIPVADSRLSIAQYSPMIDKVSGYISAWAGANLSYAGRLELIKSVLQGVECFWLSILPTPAGVQAKIIQLCRNFLWSGKCSENKRPLVAWKDITLPKIEGGLGIRNSKAWNKALLSKTMWDIQSKKDPLWVQWVHHIYMKHTNFWDYQIKHEDSPLIKQVIALRDEITVAEQSQQAAAQKNYSVDGQWGAELQTGL</sequence>
<gene>
    <name evidence="1" type="ORF">Acr_08g0013610</name>
</gene>
<dbReference type="PANTHER" id="PTHR33116">
    <property type="entry name" value="REVERSE TRANSCRIPTASE ZINC-BINDING DOMAIN-CONTAINING PROTEIN-RELATED-RELATED"/>
    <property type="match status" value="1"/>
</dbReference>
<dbReference type="PANTHER" id="PTHR33116:SF84">
    <property type="entry name" value="RNA-DIRECTED DNA POLYMERASE"/>
    <property type="match status" value="1"/>
</dbReference>
<reference evidence="1 2" key="1">
    <citation type="submission" date="2019-07" db="EMBL/GenBank/DDBJ databases">
        <title>De Novo Assembly of kiwifruit Actinidia rufa.</title>
        <authorList>
            <person name="Sugita-Konishi S."/>
            <person name="Sato K."/>
            <person name="Mori E."/>
            <person name="Abe Y."/>
            <person name="Kisaki G."/>
            <person name="Hamano K."/>
            <person name="Suezawa K."/>
            <person name="Otani M."/>
            <person name="Fukuda T."/>
            <person name="Manabe T."/>
            <person name="Gomi K."/>
            <person name="Tabuchi M."/>
            <person name="Akimitsu K."/>
            <person name="Kataoka I."/>
        </authorList>
    </citation>
    <scope>NUCLEOTIDE SEQUENCE [LARGE SCALE GENOMIC DNA]</scope>
    <source>
        <strain evidence="2">cv. Fuchu</strain>
    </source>
</reference>
<accession>A0A7J0F2N6</accession>
<dbReference type="EMBL" id="BJWL01000008">
    <property type="protein sequence ID" value="GFY92965.1"/>
    <property type="molecule type" value="Genomic_DNA"/>
</dbReference>
<proteinExistence type="predicted"/>
<dbReference type="Proteomes" id="UP000585474">
    <property type="component" value="Unassembled WGS sequence"/>
</dbReference>
<organism evidence="1 2">
    <name type="scientific">Actinidia rufa</name>
    <dbReference type="NCBI Taxonomy" id="165716"/>
    <lineage>
        <taxon>Eukaryota</taxon>
        <taxon>Viridiplantae</taxon>
        <taxon>Streptophyta</taxon>
        <taxon>Embryophyta</taxon>
        <taxon>Tracheophyta</taxon>
        <taxon>Spermatophyta</taxon>
        <taxon>Magnoliopsida</taxon>
        <taxon>eudicotyledons</taxon>
        <taxon>Gunneridae</taxon>
        <taxon>Pentapetalae</taxon>
        <taxon>asterids</taxon>
        <taxon>Ericales</taxon>
        <taxon>Actinidiaceae</taxon>
        <taxon>Actinidia</taxon>
    </lineage>
</organism>
<comment type="caution">
    <text evidence="1">The sequence shown here is derived from an EMBL/GenBank/DDBJ whole genome shotgun (WGS) entry which is preliminary data.</text>
</comment>